<reference evidence="2 3" key="1">
    <citation type="submission" date="2024-10" db="EMBL/GenBank/DDBJ databases">
        <authorList>
            <person name="Kim D."/>
        </authorList>
    </citation>
    <scope>NUCLEOTIDE SEQUENCE [LARGE SCALE GENOMIC DNA]</scope>
    <source>
        <strain evidence="2">Taebaek</strain>
    </source>
</reference>
<feature type="compositionally biased region" description="Basic and acidic residues" evidence="1">
    <location>
        <begin position="29"/>
        <end position="39"/>
    </location>
</feature>
<feature type="region of interest" description="Disordered" evidence="1">
    <location>
        <begin position="227"/>
        <end position="256"/>
    </location>
</feature>
<sequence>MSCASPSSHSSTISTTISATHLPVIANEQKQRQSMDNRARSSRNNALTVRELAKGTPKTADDQRKVDTVPPLSSYGNCPIAPSTPCCFSSSNSSPNFAGLGKRRSSWSNLMQSSEQCVSPPNLSPSSNCSPFSPFFVRNAQFPSAPAAFGSRPPSYGEFVAQCQNIRHSHTTASRQTSDASTSGGTRSGGTAAESKCAPSSVSLRFVGPPAPFPACAVRSASAQSSTSVGGRVSSSSSGPRRPFEQKNSAERKKKRDRMQELRDLWAKTGCKLCCLASLLSLIGLLVTVAILAETFAAPKRVDFAWLPPDQFRTGAQSNRVAMRVGELGEQVRFELTAAPPFKSNIVSVFDFKTNNVAHLDRSLRSASSARQSVCFVLPLDRQQTLGMDQLQRAAKAGAEKNAQLHGWEEDWHFMPNPVSAPAQLFQPDISECQGARWIELIRTPTDQKGQRCSECFDFCLPDWGIERDAIRDEKHLNVLRRICFHLFVPEWRTFAQSMSTQQNQQDFEEFYRQQQQQMANSAGQRVGAMPGGGKLETKWVTLQTPQTPPLANVSALFPSLSQSLWSGIGQFGQGMGQHLFGTSGGAPPMASAGAQQKPFGSGDQNQQQNDNTAPQLTVHSQFSPSLLNGPPSSRQTQQQQFPPSLASLWNAWHNGAAPPVVDPSSVDGTGGGIGAQTQIVGGGQQQTNGGQITQQTQQPTDQTQQQNVQQRSPSFAPELQQNQQQVWIGKR</sequence>
<feature type="region of interest" description="Disordered" evidence="1">
    <location>
        <begin position="168"/>
        <end position="196"/>
    </location>
</feature>
<feature type="region of interest" description="Disordered" evidence="1">
    <location>
        <begin position="579"/>
        <end position="642"/>
    </location>
</feature>
<gene>
    <name evidence="2" type="ORF">niasHS_010137</name>
</gene>
<name>A0ABD2J6X4_HETSC</name>
<feature type="region of interest" description="Disordered" evidence="1">
    <location>
        <begin position="1"/>
        <end position="68"/>
    </location>
</feature>
<feature type="compositionally biased region" description="Low complexity" evidence="1">
    <location>
        <begin position="686"/>
        <end position="711"/>
    </location>
</feature>
<protein>
    <recommendedName>
        <fullName evidence="4">Transmembrane protein</fullName>
    </recommendedName>
</protein>
<feature type="compositionally biased region" description="Low complexity" evidence="1">
    <location>
        <begin position="177"/>
        <end position="193"/>
    </location>
</feature>
<evidence type="ECO:0000313" key="3">
    <source>
        <dbReference type="Proteomes" id="UP001620645"/>
    </source>
</evidence>
<feature type="compositionally biased region" description="Polar residues" evidence="1">
    <location>
        <begin position="720"/>
        <end position="732"/>
    </location>
</feature>
<feature type="compositionally biased region" description="Basic and acidic residues" evidence="1">
    <location>
        <begin position="242"/>
        <end position="251"/>
    </location>
</feature>
<feature type="compositionally biased region" description="Low complexity" evidence="1">
    <location>
        <begin position="586"/>
        <end position="595"/>
    </location>
</feature>
<dbReference type="EMBL" id="JBICCN010000232">
    <property type="protein sequence ID" value="KAL3085068.1"/>
    <property type="molecule type" value="Genomic_DNA"/>
</dbReference>
<evidence type="ECO:0000313" key="2">
    <source>
        <dbReference type="EMBL" id="KAL3085068.1"/>
    </source>
</evidence>
<evidence type="ECO:0000256" key="1">
    <source>
        <dbReference type="SAM" id="MobiDB-lite"/>
    </source>
</evidence>
<proteinExistence type="predicted"/>
<keyword evidence="3" id="KW-1185">Reference proteome</keyword>
<dbReference type="AlphaFoldDB" id="A0ABD2J6X4"/>
<feature type="compositionally biased region" description="Polar residues" evidence="1">
    <location>
        <begin position="613"/>
        <end position="642"/>
    </location>
</feature>
<feature type="compositionally biased region" description="Low complexity" evidence="1">
    <location>
        <begin position="227"/>
        <end position="241"/>
    </location>
</feature>
<feature type="compositionally biased region" description="Low complexity" evidence="1">
    <location>
        <begin position="1"/>
        <end position="21"/>
    </location>
</feature>
<organism evidence="2 3">
    <name type="scientific">Heterodera schachtii</name>
    <name type="common">Sugarbeet cyst nematode worm</name>
    <name type="synonym">Tylenchus schachtii</name>
    <dbReference type="NCBI Taxonomy" id="97005"/>
    <lineage>
        <taxon>Eukaryota</taxon>
        <taxon>Metazoa</taxon>
        <taxon>Ecdysozoa</taxon>
        <taxon>Nematoda</taxon>
        <taxon>Chromadorea</taxon>
        <taxon>Rhabditida</taxon>
        <taxon>Tylenchina</taxon>
        <taxon>Tylenchomorpha</taxon>
        <taxon>Tylenchoidea</taxon>
        <taxon>Heteroderidae</taxon>
        <taxon>Heteroderinae</taxon>
        <taxon>Heterodera</taxon>
    </lineage>
</organism>
<dbReference type="Proteomes" id="UP001620645">
    <property type="component" value="Unassembled WGS sequence"/>
</dbReference>
<comment type="caution">
    <text evidence="2">The sequence shown here is derived from an EMBL/GenBank/DDBJ whole genome shotgun (WGS) entry which is preliminary data.</text>
</comment>
<feature type="region of interest" description="Disordered" evidence="1">
    <location>
        <begin position="657"/>
        <end position="732"/>
    </location>
</feature>
<evidence type="ECO:0008006" key="4">
    <source>
        <dbReference type="Google" id="ProtNLM"/>
    </source>
</evidence>
<accession>A0ABD2J6X4</accession>
<feature type="compositionally biased region" description="Gly residues" evidence="1">
    <location>
        <begin position="669"/>
        <end position="685"/>
    </location>
</feature>